<accession>A0A8J7U8K9</accession>
<keyword evidence="2" id="KW-1185">Reference proteome</keyword>
<dbReference type="InterPro" id="IPR011990">
    <property type="entry name" value="TPR-like_helical_dom_sf"/>
</dbReference>
<sequence>MVASAFLIPLMWLLLFQEEKPPPPPPVDPEPLLAQARQTYLRGEFSETIDILKPAVRINHGLSMLLSADAYYALQTPESFKKARFLYERSIYEDDTIPFADHSYYRLAQIYIANAAEADDKGRAYDATTYREEAGFFLTQMLKKYPDSYFRDQALNSVYEVARDMRRYRQFKSAAELIWARSTDLDLLIRAEPVMFIEQRPPPRDVAALTDTYTRHADTIHLFPELMFAYADRFEALNDLAKAGELYLDIINLWPQREDSPTSLLRLAEINRRQGFYEAAGFLCRYIVEAYPNSDEAELALLAGLEMMDRRQIRDFVTPSHQWTYAELLEAVRHSGLDDPIRARYSYQLAVMEAMFGNLEKGLLIMANLVAEYQRGPFSGLYRNAYQNLLFQTIDDYHAAGNYWGLDRIYNKHRPLLAFTTEVRYPEKIADAYLKLNLPSSALLVYDNMWNFKQSITGFELAFEPALTEYLKLLDIMRMDEKLTLRMAEYADIYSERDRFYPQYQFVEMELNARRVDGETLLEPYTEEPFVIGNIWDARRLRRLALVAQEEEKKNLADRLYATARRRPSLREDLPILLREAELYYADRLFELADYNGARDQYERILVDQQYDASDRDWAYLQIARLFELEGKRKQSLRIYGQIAWSPDADSVPYSLFAKRRLDSLAANKTINQMEKELEGGQF</sequence>
<dbReference type="SUPFAM" id="SSF48452">
    <property type="entry name" value="TPR-like"/>
    <property type="match status" value="1"/>
</dbReference>
<dbReference type="EMBL" id="JAFREP010000040">
    <property type="protein sequence ID" value="MBO1322671.1"/>
    <property type="molecule type" value="Genomic_DNA"/>
</dbReference>
<gene>
    <name evidence="1" type="ORF">J3U88_29625</name>
</gene>
<protein>
    <recommendedName>
        <fullName evidence="3">Tetratricopeptide repeat protein</fullName>
    </recommendedName>
</protein>
<evidence type="ECO:0008006" key="3">
    <source>
        <dbReference type="Google" id="ProtNLM"/>
    </source>
</evidence>
<organism evidence="1 2">
    <name type="scientific">Acanthopleuribacter pedis</name>
    <dbReference type="NCBI Taxonomy" id="442870"/>
    <lineage>
        <taxon>Bacteria</taxon>
        <taxon>Pseudomonadati</taxon>
        <taxon>Acidobacteriota</taxon>
        <taxon>Holophagae</taxon>
        <taxon>Acanthopleuribacterales</taxon>
        <taxon>Acanthopleuribacteraceae</taxon>
        <taxon>Acanthopleuribacter</taxon>
    </lineage>
</organism>
<reference evidence="1" key="1">
    <citation type="submission" date="2021-03" db="EMBL/GenBank/DDBJ databases">
        <authorList>
            <person name="Wang G."/>
        </authorList>
    </citation>
    <scope>NUCLEOTIDE SEQUENCE</scope>
    <source>
        <strain evidence="1">KCTC 12899</strain>
    </source>
</reference>
<dbReference type="Gene3D" id="1.25.40.10">
    <property type="entry name" value="Tetratricopeptide repeat domain"/>
    <property type="match status" value="2"/>
</dbReference>
<dbReference type="AlphaFoldDB" id="A0A8J7U8K9"/>
<dbReference type="RefSeq" id="WP_207862644.1">
    <property type="nucleotide sequence ID" value="NZ_JAFREP010000040.1"/>
</dbReference>
<evidence type="ECO:0000313" key="1">
    <source>
        <dbReference type="EMBL" id="MBO1322671.1"/>
    </source>
</evidence>
<evidence type="ECO:0000313" key="2">
    <source>
        <dbReference type="Proteomes" id="UP000664417"/>
    </source>
</evidence>
<proteinExistence type="predicted"/>
<name>A0A8J7U8K9_9BACT</name>
<dbReference type="Proteomes" id="UP000664417">
    <property type="component" value="Unassembled WGS sequence"/>
</dbReference>
<comment type="caution">
    <text evidence="1">The sequence shown here is derived from an EMBL/GenBank/DDBJ whole genome shotgun (WGS) entry which is preliminary data.</text>
</comment>